<feature type="region of interest" description="Disordered" evidence="1">
    <location>
        <begin position="149"/>
        <end position="234"/>
    </location>
</feature>
<feature type="region of interest" description="Disordered" evidence="1">
    <location>
        <begin position="79"/>
        <end position="116"/>
    </location>
</feature>
<keyword evidence="2" id="KW-0812">Transmembrane</keyword>
<dbReference type="AlphaFoldDB" id="A0A239MV69"/>
<dbReference type="Proteomes" id="UP000198362">
    <property type="component" value="Unassembled WGS sequence"/>
</dbReference>
<reference evidence="3 4" key="1">
    <citation type="submission" date="2017-06" db="EMBL/GenBank/DDBJ databases">
        <authorList>
            <person name="Kim H.J."/>
            <person name="Triplett B.A."/>
        </authorList>
    </citation>
    <scope>NUCLEOTIDE SEQUENCE [LARGE SCALE GENOMIC DNA]</scope>
    <source>
        <strain evidence="3 4">CGMCC 4.5593</strain>
    </source>
</reference>
<feature type="compositionally biased region" description="Polar residues" evidence="1">
    <location>
        <begin position="206"/>
        <end position="234"/>
    </location>
</feature>
<evidence type="ECO:0000313" key="3">
    <source>
        <dbReference type="EMBL" id="SNT46004.1"/>
    </source>
</evidence>
<keyword evidence="2" id="KW-0472">Membrane</keyword>
<evidence type="ECO:0000313" key="4">
    <source>
        <dbReference type="Proteomes" id="UP000198362"/>
    </source>
</evidence>
<proteinExistence type="predicted"/>
<accession>A0A239MV69</accession>
<gene>
    <name evidence="3" type="ORF">SAMN05421812_106322</name>
</gene>
<keyword evidence="4" id="KW-1185">Reference proteome</keyword>
<feature type="transmembrane region" description="Helical" evidence="2">
    <location>
        <begin position="121"/>
        <end position="140"/>
    </location>
</feature>
<feature type="compositionally biased region" description="Low complexity" evidence="1">
    <location>
        <begin position="177"/>
        <end position="200"/>
    </location>
</feature>
<evidence type="ECO:0000256" key="1">
    <source>
        <dbReference type="SAM" id="MobiDB-lite"/>
    </source>
</evidence>
<name>A0A239MV69_9ACTN</name>
<dbReference type="EMBL" id="FZPH01000006">
    <property type="protein sequence ID" value="SNT46004.1"/>
    <property type="molecule type" value="Genomic_DNA"/>
</dbReference>
<sequence>MFGIRRRTHAELVRTELGDSFEHLKAAAGHAAGGVTTAVRPRVDAARDFVVPSATRARDMAGSGWETTRGTWETTRSSLRPLASSAGHSARDAAKAVRRPRRNGNGRRSDKMIEASSRSRWPIVAAIVIAGAAFGAAAIMRKRRQQQWDEYDPSRSLDAARSGAGGGGRGHSHGRLGDAADAARSSVRSAAATAKGAAETAKTKASRLSPSSPNPQTTDPTASNEHLNSPNGRN</sequence>
<keyword evidence="2" id="KW-1133">Transmembrane helix</keyword>
<evidence type="ECO:0000256" key="2">
    <source>
        <dbReference type="SAM" id="Phobius"/>
    </source>
</evidence>
<organism evidence="3 4">
    <name type="scientific">Asanoa hainanensis</name>
    <dbReference type="NCBI Taxonomy" id="560556"/>
    <lineage>
        <taxon>Bacteria</taxon>
        <taxon>Bacillati</taxon>
        <taxon>Actinomycetota</taxon>
        <taxon>Actinomycetes</taxon>
        <taxon>Micromonosporales</taxon>
        <taxon>Micromonosporaceae</taxon>
        <taxon>Asanoa</taxon>
    </lineage>
</organism>
<feature type="compositionally biased region" description="Basic residues" evidence="1">
    <location>
        <begin position="96"/>
        <end position="105"/>
    </location>
</feature>
<protein>
    <submittedName>
        <fullName evidence="3">Uncharacterized protein</fullName>
    </submittedName>
</protein>